<protein>
    <submittedName>
        <fullName evidence="5">Os12g0640200 protein</fullName>
    </submittedName>
</protein>
<dbReference type="PaxDb" id="39947-A0A0P0YD70"/>
<dbReference type="PRINTS" id="PR00463">
    <property type="entry name" value="EP450I"/>
</dbReference>
<evidence type="ECO:0000256" key="2">
    <source>
        <dbReference type="ARBA" id="ARBA00022989"/>
    </source>
</evidence>
<keyword evidence="4" id="KW-0560">Oxidoreductase</keyword>
<reference evidence="5 6" key="3">
    <citation type="journal article" date="2013" name="Rice">
        <title>Improvement of the Oryza sativa Nipponbare reference genome using next generation sequence and optical map data.</title>
        <authorList>
            <person name="Kawahara Y."/>
            <person name="de la Bastide M."/>
            <person name="Hamilton J.P."/>
            <person name="Kanamori H."/>
            <person name="McCombie W.R."/>
            <person name="Ouyang S."/>
            <person name="Schwartz D.C."/>
            <person name="Tanaka T."/>
            <person name="Wu J."/>
            <person name="Zhou S."/>
            <person name="Childs K.L."/>
            <person name="Davidson R.M."/>
            <person name="Lin H."/>
            <person name="Quesada-Ocampo L."/>
            <person name="Vaillancourt B."/>
            <person name="Sakai H."/>
            <person name="Lee S.S."/>
            <person name="Kim J."/>
            <person name="Numa H."/>
            <person name="Itoh T."/>
            <person name="Buell C.R."/>
            <person name="Matsumoto T."/>
        </authorList>
    </citation>
    <scope>NUCLEOTIDE SEQUENCE [LARGE SCALE GENOMIC DNA]</scope>
    <source>
        <strain evidence="6">cv. Nipponbare</strain>
    </source>
</reference>
<dbReference type="PRINTS" id="PR00385">
    <property type="entry name" value="P450"/>
</dbReference>
<evidence type="ECO:0000313" key="5">
    <source>
        <dbReference type="EMBL" id="BAT18297.1"/>
    </source>
</evidence>
<dbReference type="OMA" id="YGMASME"/>
<evidence type="ECO:0000313" key="6">
    <source>
        <dbReference type="Proteomes" id="UP000059680"/>
    </source>
</evidence>
<sequence>MAWLDDVLSLCNNNTRMCNALVLSVVVVSFLQLLKHVLLTPSRLPLPPGPRNLPVVGSAHRLVNTLAHRVLRDLADVHGPLMHLRVGQVPVVVVTSKELARDILKTHDANFATRPKLVAGGIVAYDWTDILFSPSGDYWRKLRRLCIQEILSAKRILSFEHIREDEVRMLADEIRAVGPSVAVDLSARLHRITNTIVSRAAFGNKRSNAADFLVAIKQSVIMASGFYVPDLFPRFSVLLCWLTGMRRTLHGIRDTIDSILEEIISEKEEAKQQQDNNLVDVLLSLKDKGDFGFPITRDTIKAIVLVTTFYSLFSSYLYMHVYISLMYNPYQDIFAGGSGTSANAMEWAMSELMMNPRVMNKVQAEIRDAFHGKQSIGEADLRARDLKYLKLVMKETLRLHPPAPLLVPRESIDACEINGYMIPAKARVIVNSWAISRDPRYWEDAEEFKPERFAEGGIDFYGSNYEYTQFGSGRRMCPGYNYGLASMELTLAQLLHSFDWSMPDGATEVDMTEAPGLGVRRKTPLLLCAAPYVASHIYA</sequence>
<keyword evidence="2" id="KW-0472">Membrane</keyword>
<accession>A0A0P0YD70</accession>
<dbReference type="FunFam" id="1.10.630.10:FF:000066">
    <property type="entry name" value="Cytochrome P450 71D7"/>
    <property type="match status" value="1"/>
</dbReference>
<reference evidence="6" key="1">
    <citation type="journal article" date="2005" name="Nature">
        <title>The map-based sequence of the rice genome.</title>
        <authorList>
            <consortium name="International rice genome sequencing project (IRGSP)"/>
            <person name="Matsumoto T."/>
            <person name="Wu J."/>
            <person name="Kanamori H."/>
            <person name="Katayose Y."/>
            <person name="Fujisawa M."/>
            <person name="Namiki N."/>
            <person name="Mizuno H."/>
            <person name="Yamamoto K."/>
            <person name="Antonio B.A."/>
            <person name="Baba T."/>
            <person name="Sakata K."/>
            <person name="Nagamura Y."/>
            <person name="Aoki H."/>
            <person name="Arikawa K."/>
            <person name="Arita K."/>
            <person name="Bito T."/>
            <person name="Chiden Y."/>
            <person name="Fujitsuka N."/>
            <person name="Fukunaka R."/>
            <person name="Hamada M."/>
            <person name="Harada C."/>
            <person name="Hayashi A."/>
            <person name="Hijishita S."/>
            <person name="Honda M."/>
            <person name="Hosokawa S."/>
            <person name="Ichikawa Y."/>
            <person name="Idonuma A."/>
            <person name="Iijima M."/>
            <person name="Ikeda M."/>
            <person name="Ikeno M."/>
            <person name="Ito K."/>
            <person name="Ito S."/>
            <person name="Ito T."/>
            <person name="Ito Y."/>
            <person name="Ito Y."/>
            <person name="Iwabuchi A."/>
            <person name="Kamiya K."/>
            <person name="Karasawa W."/>
            <person name="Kurita K."/>
            <person name="Katagiri S."/>
            <person name="Kikuta A."/>
            <person name="Kobayashi H."/>
            <person name="Kobayashi N."/>
            <person name="Machita K."/>
            <person name="Maehara T."/>
            <person name="Masukawa M."/>
            <person name="Mizubayashi T."/>
            <person name="Mukai Y."/>
            <person name="Nagasaki H."/>
            <person name="Nagata Y."/>
            <person name="Naito S."/>
            <person name="Nakashima M."/>
            <person name="Nakama Y."/>
            <person name="Nakamichi Y."/>
            <person name="Nakamura M."/>
            <person name="Meguro A."/>
            <person name="Negishi M."/>
            <person name="Ohta I."/>
            <person name="Ohta T."/>
            <person name="Okamoto M."/>
            <person name="Ono N."/>
            <person name="Saji S."/>
            <person name="Sakaguchi M."/>
            <person name="Sakai K."/>
            <person name="Shibata M."/>
            <person name="Shimokawa T."/>
            <person name="Song J."/>
            <person name="Takazaki Y."/>
            <person name="Terasawa K."/>
            <person name="Tsugane M."/>
            <person name="Tsuji K."/>
            <person name="Ueda S."/>
            <person name="Waki K."/>
            <person name="Yamagata H."/>
            <person name="Yamamoto M."/>
            <person name="Yamamoto S."/>
            <person name="Yamane H."/>
            <person name="Yoshiki S."/>
            <person name="Yoshihara R."/>
            <person name="Yukawa K."/>
            <person name="Zhong H."/>
            <person name="Yano M."/>
            <person name="Yuan Q."/>
            <person name="Ouyang S."/>
            <person name="Liu J."/>
            <person name="Jones K.M."/>
            <person name="Gansberger K."/>
            <person name="Moffat K."/>
            <person name="Hill J."/>
            <person name="Bera J."/>
            <person name="Fadrosh D."/>
            <person name="Jin S."/>
            <person name="Johri S."/>
            <person name="Kim M."/>
            <person name="Overton L."/>
            <person name="Reardon M."/>
            <person name="Tsitrin T."/>
            <person name="Vuong H."/>
            <person name="Weaver B."/>
            <person name="Ciecko A."/>
            <person name="Tallon L."/>
            <person name="Jackson J."/>
            <person name="Pai G."/>
            <person name="Aken S.V."/>
            <person name="Utterback T."/>
            <person name="Reidmuller S."/>
            <person name="Feldblyum T."/>
            <person name="Hsiao J."/>
            <person name="Zismann V."/>
            <person name="Iobst S."/>
            <person name="de Vazeille A.R."/>
            <person name="Buell C.R."/>
            <person name="Ying K."/>
            <person name="Li Y."/>
            <person name="Lu T."/>
            <person name="Huang Y."/>
            <person name="Zhao Q."/>
            <person name="Feng Q."/>
            <person name="Zhang L."/>
            <person name="Zhu J."/>
            <person name="Weng Q."/>
            <person name="Mu J."/>
            <person name="Lu Y."/>
            <person name="Fan D."/>
            <person name="Liu Y."/>
            <person name="Guan J."/>
            <person name="Zhang Y."/>
            <person name="Yu S."/>
            <person name="Liu X."/>
            <person name="Zhang Y."/>
            <person name="Hong G."/>
            <person name="Han B."/>
            <person name="Choisne N."/>
            <person name="Demange N."/>
            <person name="Orjeda G."/>
            <person name="Samain S."/>
            <person name="Cattolico L."/>
            <person name="Pelletier E."/>
            <person name="Couloux A."/>
            <person name="Segurens B."/>
            <person name="Wincker P."/>
            <person name="D'Hont A."/>
            <person name="Scarpelli C."/>
            <person name="Weissenbach J."/>
            <person name="Salanoubat M."/>
            <person name="Quetier F."/>
            <person name="Yu Y."/>
            <person name="Kim H.R."/>
            <person name="Rambo T."/>
            <person name="Currie J."/>
            <person name="Collura K."/>
            <person name="Luo M."/>
            <person name="Yang T."/>
            <person name="Ammiraju J.S.S."/>
            <person name="Engler F."/>
            <person name="Soderlund C."/>
            <person name="Wing R.A."/>
            <person name="Palmer L.E."/>
            <person name="de la Bastide M."/>
            <person name="Spiegel L."/>
            <person name="Nascimento L."/>
            <person name="Zutavern T."/>
            <person name="O'Shaughnessy A."/>
            <person name="Dike S."/>
            <person name="Dedhia N."/>
            <person name="Preston R."/>
            <person name="Balija V."/>
            <person name="McCombie W.R."/>
            <person name="Chow T."/>
            <person name="Chen H."/>
            <person name="Chung M."/>
            <person name="Chen C."/>
            <person name="Shaw J."/>
            <person name="Wu H."/>
            <person name="Hsiao K."/>
            <person name="Chao Y."/>
            <person name="Chu M."/>
            <person name="Cheng C."/>
            <person name="Hour A."/>
            <person name="Lee P."/>
            <person name="Lin S."/>
            <person name="Lin Y."/>
            <person name="Liou J."/>
            <person name="Liu S."/>
            <person name="Hsing Y."/>
            <person name="Raghuvanshi S."/>
            <person name="Mohanty A."/>
            <person name="Bharti A.K."/>
            <person name="Gaur A."/>
            <person name="Gupta V."/>
            <person name="Kumar D."/>
            <person name="Ravi V."/>
            <person name="Vij S."/>
            <person name="Kapur A."/>
            <person name="Khurana P."/>
            <person name="Khurana P."/>
            <person name="Khurana J.P."/>
            <person name="Tyagi A.K."/>
            <person name="Gaikwad K."/>
            <person name="Singh A."/>
            <person name="Dalal V."/>
            <person name="Srivastava S."/>
            <person name="Dixit A."/>
            <person name="Pal A.K."/>
            <person name="Ghazi I.A."/>
            <person name="Yadav M."/>
            <person name="Pandit A."/>
            <person name="Bhargava A."/>
            <person name="Sureshbabu K."/>
            <person name="Batra K."/>
            <person name="Sharma T.R."/>
            <person name="Mohapatra T."/>
            <person name="Singh N.K."/>
            <person name="Messing J."/>
            <person name="Nelson A.B."/>
            <person name="Fuks G."/>
            <person name="Kavchok S."/>
            <person name="Keizer G."/>
            <person name="Linton E."/>
            <person name="Llaca V."/>
            <person name="Song R."/>
            <person name="Tanyolac B."/>
            <person name="Young S."/>
            <person name="Ho-Il K."/>
            <person name="Hahn J.H."/>
            <person name="Sangsakoo G."/>
            <person name="Vanavichit A."/>
            <person name="de Mattos Luiz.A.T."/>
            <person name="Zimmer P.D."/>
            <person name="Malone G."/>
            <person name="Dellagostin O."/>
            <person name="de Oliveira A.C."/>
            <person name="Bevan M."/>
            <person name="Bancroft I."/>
            <person name="Minx P."/>
            <person name="Cordum H."/>
            <person name="Wilson R."/>
            <person name="Cheng Z."/>
            <person name="Jin W."/>
            <person name="Jiang J."/>
            <person name="Leong S.A."/>
            <person name="Iwama H."/>
            <person name="Gojobori T."/>
            <person name="Itoh T."/>
            <person name="Niimura Y."/>
            <person name="Fujii Y."/>
            <person name="Habara T."/>
            <person name="Sakai H."/>
            <person name="Sato Y."/>
            <person name="Wilson G."/>
            <person name="Kumar K."/>
            <person name="McCouch S."/>
            <person name="Juretic N."/>
            <person name="Hoen D."/>
            <person name="Wright S."/>
            <person name="Bruskiewich R."/>
            <person name="Bureau T."/>
            <person name="Miyao A."/>
            <person name="Hirochika H."/>
            <person name="Nishikawa T."/>
            <person name="Kadowaki K."/>
            <person name="Sugiura M."/>
            <person name="Burr B."/>
            <person name="Sasaki T."/>
        </authorList>
    </citation>
    <scope>NUCLEOTIDE SEQUENCE [LARGE SCALE GENOMIC DNA]</scope>
    <source>
        <strain evidence="6">cv. Nipponbare</strain>
    </source>
</reference>
<dbReference type="PROSITE" id="PS00086">
    <property type="entry name" value="CYTOCHROME_P450"/>
    <property type="match status" value="1"/>
</dbReference>
<dbReference type="InParanoid" id="A0A0P0YD70"/>
<keyword evidence="3 4" id="KW-0408">Iron</keyword>
<dbReference type="Proteomes" id="UP000059680">
    <property type="component" value="Chromosome 12"/>
</dbReference>
<dbReference type="AlphaFoldDB" id="A0A0P0YD70"/>
<dbReference type="GO" id="GO:0005506">
    <property type="term" value="F:iron ion binding"/>
    <property type="evidence" value="ECO:0007669"/>
    <property type="project" value="InterPro"/>
</dbReference>
<gene>
    <name evidence="5" type="ordered locus">Os12g0640200</name>
    <name evidence="5" type="ORF">OSNPB_120640200</name>
</gene>
<keyword evidence="3 4" id="KW-0349">Heme</keyword>
<dbReference type="FunCoup" id="A0A0P0YD70">
    <property type="interactions" value="93"/>
</dbReference>
<dbReference type="Gramene" id="Os12t0640200-00">
    <property type="protein sequence ID" value="Os12t0640200-00"/>
    <property type="gene ID" value="Os12g0640200"/>
</dbReference>
<dbReference type="GO" id="GO:0016705">
    <property type="term" value="F:oxidoreductase activity, acting on paired donors, with incorporation or reduction of molecular oxygen"/>
    <property type="evidence" value="ECO:0007669"/>
    <property type="project" value="InterPro"/>
</dbReference>
<dbReference type="InterPro" id="IPR001128">
    <property type="entry name" value="Cyt_P450"/>
</dbReference>
<dbReference type="PANTHER" id="PTHR47954:SF3">
    <property type="entry name" value="OS12G0640200 PROTEIN"/>
    <property type="match status" value="1"/>
</dbReference>
<comment type="similarity">
    <text evidence="4">Belongs to the cytochrome P450 family.</text>
</comment>
<comment type="cofactor">
    <cofactor evidence="3">
        <name>heme</name>
        <dbReference type="ChEBI" id="CHEBI:30413"/>
    </cofactor>
</comment>
<dbReference type="CDD" id="cd11072">
    <property type="entry name" value="CYP71-like"/>
    <property type="match status" value="1"/>
</dbReference>
<keyword evidence="4" id="KW-0503">Monooxygenase</keyword>
<evidence type="ECO:0000256" key="4">
    <source>
        <dbReference type="RuleBase" id="RU000461"/>
    </source>
</evidence>
<dbReference type="Pfam" id="PF00067">
    <property type="entry name" value="p450"/>
    <property type="match status" value="2"/>
</dbReference>
<dbReference type="SMR" id="A0A0P0YD70"/>
<dbReference type="InterPro" id="IPR002401">
    <property type="entry name" value="Cyt_P450_E_grp-I"/>
</dbReference>
<name>A0A0P0YD70_ORYSJ</name>
<keyword evidence="6" id="KW-1185">Reference proteome</keyword>
<dbReference type="InterPro" id="IPR036396">
    <property type="entry name" value="Cyt_P450_sf"/>
</dbReference>
<dbReference type="PANTHER" id="PTHR47954">
    <property type="entry name" value="OS09G0275400 PROTEIN-RELATED"/>
    <property type="match status" value="1"/>
</dbReference>
<keyword evidence="2" id="KW-1133">Transmembrane helix</keyword>
<feature type="binding site" description="axial binding residue" evidence="3">
    <location>
        <position position="477"/>
    </location>
    <ligand>
        <name>heme</name>
        <dbReference type="ChEBI" id="CHEBI:30413"/>
    </ligand>
    <ligandPart>
        <name>Fe</name>
        <dbReference type="ChEBI" id="CHEBI:18248"/>
    </ligandPart>
</feature>
<dbReference type="GO" id="GO:0020037">
    <property type="term" value="F:heme binding"/>
    <property type="evidence" value="ECO:0007669"/>
    <property type="project" value="InterPro"/>
</dbReference>
<dbReference type="EMBL" id="AP014968">
    <property type="protein sequence ID" value="BAT18297.1"/>
    <property type="molecule type" value="Genomic_DNA"/>
</dbReference>
<dbReference type="GO" id="GO:0004497">
    <property type="term" value="F:monooxygenase activity"/>
    <property type="evidence" value="ECO:0007669"/>
    <property type="project" value="UniProtKB-KW"/>
</dbReference>
<dbReference type="STRING" id="39947.A0A0P0YD70"/>
<evidence type="ECO:0000256" key="1">
    <source>
        <dbReference type="ARBA" id="ARBA00022692"/>
    </source>
</evidence>
<evidence type="ECO:0000256" key="3">
    <source>
        <dbReference type="PIRSR" id="PIRSR602401-1"/>
    </source>
</evidence>
<dbReference type="InterPro" id="IPR017972">
    <property type="entry name" value="Cyt_P450_CS"/>
</dbReference>
<organism evidence="5 6">
    <name type="scientific">Oryza sativa subsp. japonica</name>
    <name type="common">Rice</name>
    <dbReference type="NCBI Taxonomy" id="39947"/>
    <lineage>
        <taxon>Eukaryota</taxon>
        <taxon>Viridiplantae</taxon>
        <taxon>Streptophyta</taxon>
        <taxon>Embryophyta</taxon>
        <taxon>Tracheophyta</taxon>
        <taxon>Spermatophyta</taxon>
        <taxon>Magnoliopsida</taxon>
        <taxon>Liliopsida</taxon>
        <taxon>Poales</taxon>
        <taxon>Poaceae</taxon>
        <taxon>BOP clade</taxon>
        <taxon>Oryzoideae</taxon>
        <taxon>Oryzeae</taxon>
        <taxon>Oryzinae</taxon>
        <taxon>Oryza</taxon>
        <taxon>Oryza sativa</taxon>
    </lineage>
</organism>
<proteinExistence type="inferred from homology"/>
<dbReference type="eggNOG" id="KOG0156">
    <property type="taxonomic scope" value="Eukaryota"/>
</dbReference>
<keyword evidence="1" id="KW-0812">Transmembrane</keyword>
<reference evidence="5 6" key="2">
    <citation type="journal article" date="2013" name="Plant Cell Physiol.">
        <title>Rice Annotation Project Database (RAP-DB): an integrative and interactive database for rice genomics.</title>
        <authorList>
            <person name="Sakai H."/>
            <person name="Lee S.S."/>
            <person name="Tanaka T."/>
            <person name="Numa H."/>
            <person name="Kim J."/>
            <person name="Kawahara Y."/>
            <person name="Wakimoto H."/>
            <person name="Yang C.C."/>
            <person name="Iwamoto M."/>
            <person name="Abe T."/>
            <person name="Yamada Y."/>
            <person name="Muto A."/>
            <person name="Inokuchi H."/>
            <person name="Ikemura T."/>
            <person name="Matsumoto T."/>
            <person name="Sasaki T."/>
            <person name="Itoh T."/>
        </authorList>
    </citation>
    <scope>NUCLEOTIDE SEQUENCE [LARGE SCALE GENOMIC DNA]</scope>
    <source>
        <strain evidence="6">cv. Nipponbare</strain>
    </source>
</reference>
<dbReference type="Gene3D" id="1.10.630.10">
    <property type="entry name" value="Cytochrome P450"/>
    <property type="match status" value="1"/>
</dbReference>
<keyword evidence="3 4" id="KW-0479">Metal-binding</keyword>
<dbReference type="SUPFAM" id="SSF48264">
    <property type="entry name" value="Cytochrome P450"/>
    <property type="match status" value="1"/>
</dbReference>